<dbReference type="OrthoDB" id="1893763at2"/>
<comment type="caution">
    <text evidence="1">The sequence shown here is derived from an EMBL/GenBank/DDBJ whole genome shotgun (WGS) entry which is preliminary data.</text>
</comment>
<dbReference type="Pfam" id="PF14335">
    <property type="entry name" value="DUF4391"/>
    <property type="match status" value="1"/>
</dbReference>
<accession>A0A1E8F0Y7</accession>
<dbReference type="AlphaFoldDB" id="A0A1E8F0Y7"/>
<name>A0A1E8F0Y7_9CLOT</name>
<evidence type="ECO:0008006" key="3">
    <source>
        <dbReference type="Google" id="ProtNLM"/>
    </source>
</evidence>
<evidence type="ECO:0000313" key="1">
    <source>
        <dbReference type="EMBL" id="OFI07087.1"/>
    </source>
</evidence>
<protein>
    <recommendedName>
        <fullName evidence="3">DUF4391 domain-containing protein</fullName>
    </recommendedName>
</protein>
<dbReference type="STRING" id="1121290.CLAOCE_04920"/>
<dbReference type="EMBL" id="LZFO01000005">
    <property type="protein sequence ID" value="OFI07087.1"/>
    <property type="molecule type" value="Genomic_DNA"/>
</dbReference>
<gene>
    <name evidence="1" type="ORF">CLOACE_04920</name>
</gene>
<dbReference type="RefSeq" id="WP_070109460.1">
    <property type="nucleotide sequence ID" value="NZ_LZFO01000005.1"/>
</dbReference>
<reference evidence="1 2" key="1">
    <citation type="submission" date="2016-06" db="EMBL/GenBank/DDBJ databases">
        <title>Genome sequence of Clostridium acetireducens DSM 10703.</title>
        <authorList>
            <person name="Poehlein A."/>
            <person name="Fluechter S."/>
            <person name="Duerre P."/>
            <person name="Daniel R."/>
        </authorList>
    </citation>
    <scope>NUCLEOTIDE SEQUENCE [LARGE SCALE GENOMIC DNA]</scope>
    <source>
        <strain evidence="1 2">DSM 10703</strain>
    </source>
</reference>
<sequence>MYYNLPEKYKINKVLNKSNFIPKEETTANKKRLRENILKVKILGQIEGEKIPTCLEKNHNVMVIMLLEIKIKNIGQAEFINSIIQRKLKVFTIIKFIDEEENIILGYGYKRLKEINKEEIILEKTIVTQKYRESILDEEFSFYGKYLDFEEIRNRNNKLDFYLESMLKAYLIFNKDYIKKWKSVIDSNIFYSRKSILEVMDIIIQIINLKNKEKKIKLTSEKMKINKNLVKLLKELEEFTSG</sequence>
<organism evidence="1 2">
    <name type="scientific">Clostridium acetireducens DSM 10703</name>
    <dbReference type="NCBI Taxonomy" id="1121290"/>
    <lineage>
        <taxon>Bacteria</taxon>
        <taxon>Bacillati</taxon>
        <taxon>Bacillota</taxon>
        <taxon>Clostridia</taxon>
        <taxon>Eubacteriales</taxon>
        <taxon>Clostridiaceae</taxon>
        <taxon>Clostridium</taxon>
    </lineage>
</organism>
<evidence type="ECO:0000313" key="2">
    <source>
        <dbReference type="Proteomes" id="UP000175744"/>
    </source>
</evidence>
<dbReference type="Proteomes" id="UP000175744">
    <property type="component" value="Unassembled WGS sequence"/>
</dbReference>
<proteinExistence type="predicted"/>
<dbReference type="InterPro" id="IPR025503">
    <property type="entry name" value="DUF4391"/>
</dbReference>
<dbReference type="PATRIC" id="fig|1121290.3.peg.499"/>
<keyword evidence="2" id="KW-1185">Reference proteome</keyword>